<evidence type="ECO:0008006" key="4">
    <source>
        <dbReference type="Google" id="ProtNLM"/>
    </source>
</evidence>
<feature type="signal peptide" evidence="1">
    <location>
        <begin position="1"/>
        <end position="24"/>
    </location>
</feature>
<dbReference type="Proteomes" id="UP000199340">
    <property type="component" value="Unassembled WGS sequence"/>
</dbReference>
<reference evidence="2 3" key="1">
    <citation type="submission" date="2016-10" db="EMBL/GenBank/DDBJ databases">
        <authorList>
            <person name="de Groot N.N."/>
        </authorList>
    </citation>
    <scope>NUCLEOTIDE SEQUENCE [LARGE SCALE GENOMIC DNA]</scope>
    <source>
        <strain evidence="2 3">DSM 28010</strain>
    </source>
</reference>
<keyword evidence="3" id="KW-1185">Reference proteome</keyword>
<dbReference type="EMBL" id="FNEB01000004">
    <property type="protein sequence ID" value="SDI64613.1"/>
    <property type="molecule type" value="Genomic_DNA"/>
</dbReference>
<dbReference type="RefSeq" id="WP_090028447.1">
    <property type="nucleotide sequence ID" value="NZ_FNEB01000004.1"/>
</dbReference>
<dbReference type="STRING" id="490829.SAMN05421850_104101"/>
<evidence type="ECO:0000313" key="2">
    <source>
        <dbReference type="EMBL" id="SDI64613.1"/>
    </source>
</evidence>
<protein>
    <recommendedName>
        <fullName evidence="4">Arginine transporter</fullName>
    </recommendedName>
</protein>
<feature type="chain" id="PRO_5011638115" description="Arginine transporter" evidence="1">
    <location>
        <begin position="25"/>
        <end position="103"/>
    </location>
</feature>
<evidence type="ECO:0000256" key="1">
    <source>
        <dbReference type="SAM" id="SignalP"/>
    </source>
</evidence>
<dbReference type="AlphaFoldDB" id="A0A1G8M9T3"/>
<organism evidence="2 3">
    <name type="scientific">Lutimaribacter saemankumensis</name>
    <dbReference type="NCBI Taxonomy" id="490829"/>
    <lineage>
        <taxon>Bacteria</taxon>
        <taxon>Pseudomonadati</taxon>
        <taxon>Pseudomonadota</taxon>
        <taxon>Alphaproteobacteria</taxon>
        <taxon>Rhodobacterales</taxon>
        <taxon>Roseobacteraceae</taxon>
        <taxon>Lutimaribacter</taxon>
    </lineage>
</organism>
<dbReference type="OrthoDB" id="7659053at2"/>
<keyword evidence="1" id="KW-0732">Signal</keyword>
<sequence>MKKTVVIIVLAGLVGPSLPTPAEAGTIARACIASPRKQKTPELCGCIQRVADQMLTRGEQRQAARFFRDPHRAQETRQSDNIANERFWERYKAFAARAVEYCG</sequence>
<proteinExistence type="predicted"/>
<accession>A0A1G8M9T3</accession>
<gene>
    <name evidence="2" type="ORF">SAMN05421850_104101</name>
</gene>
<name>A0A1G8M9T3_9RHOB</name>
<evidence type="ECO:0000313" key="3">
    <source>
        <dbReference type="Proteomes" id="UP000199340"/>
    </source>
</evidence>